<keyword evidence="6 12" id="KW-0028">Amino-acid biosynthesis</keyword>
<evidence type="ECO:0000256" key="10">
    <source>
        <dbReference type="ARBA" id="ARBA00023239"/>
    </source>
</evidence>
<dbReference type="PROSITE" id="PS00955">
    <property type="entry name" value="IGP_DEHYDRATASE_2"/>
    <property type="match status" value="1"/>
</dbReference>
<keyword evidence="10 12" id="KW-0456">Lyase</keyword>
<dbReference type="InterPro" id="IPR000807">
    <property type="entry name" value="ImidazoleglycerolP_deHydtase"/>
</dbReference>
<dbReference type="RefSeq" id="WP_302108979.1">
    <property type="nucleotide sequence ID" value="NZ_JAUKTR010000001.1"/>
</dbReference>
<dbReference type="PROSITE" id="PS00599">
    <property type="entry name" value="AA_TRANSFER_CLASS_2"/>
    <property type="match status" value="1"/>
</dbReference>
<evidence type="ECO:0000313" key="16">
    <source>
        <dbReference type="Proteomes" id="UP001169063"/>
    </source>
</evidence>
<comment type="catalytic activity">
    <reaction evidence="12">
        <text>D-erythro-1-(imidazol-4-yl)glycerol 3-phosphate = 3-(imidazol-4-yl)-2-oxopropyl phosphate + H2O</text>
        <dbReference type="Rhea" id="RHEA:11040"/>
        <dbReference type="ChEBI" id="CHEBI:15377"/>
        <dbReference type="ChEBI" id="CHEBI:57766"/>
        <dbReference type="ChEBI" id="CHEBI:58278"/>
        <dbReference type="EC" id="4.2.1.19"/>
    </reaction>
</comment>
<comment type="pathway">
    <text evidence="3 12">Amino-acid biosynthesis; L-histidine biosynthesis; L-histidine from 5-phospho-alpha-D-ribose 1-diphosphate: step 6/9.</text>
</comment>
<dbReference type="InterPro" id="IPR020565">
    <property type="entry name" value="ImidazoleglycerP_deHydtase_CS"/>
</dbReference>
<dbReference type="Gene3D" id="3.90.1150.10">
    <property type="entry name" value="Aspartate Aminotransferase, domain 1"/>
    <property type="match status" value="1"/>
</dbReference>
<keyword evidence="8 13" id="KW-0663">Pyridoxal phosphate</keyword>
<evidence type="ECO:0000256" key="8">
    <source>
        <dbReference type="ARBA" id="ARBA00022898"/>
    </source>
</evidence>
<dbReference type="InterPro" id="IPR015424">
    <property type="entry name" value="PyrdxlP-dep_Trfase"/>
</dbReference>
<keyword evidence="12" id="KW-0963">Cytoplasm</keyword>
<protein>
    <recommendedName>
        <fullName evidence="12 13">Multifunctional fusion protein</fullName>
    </recommendedName>
    <domain>
        <recommendedName>
            <fullName evidence="12">Imidazoleglycerol-phosphate dehydratase</fullName>
            <shortName evidence="12">IGPD</shortName>
            <ecNumber evidence="12">4.2.1.19</ecNumber>
        </recommendedName>
    </domain>
    <domain>
        <recommendedName>
            <fullName evidence="13">Histidinol-phosphate aminotransferase</fullName>
            <ecNumber evidence="13">2.6.1.9</ecNumber>
        </recommendedName>
        <alternativeName>
            <fullName evidence="13">Imidazole acetol-phosphate transaminase</fullName>
        </alternativeName>
    </domain>
</protein>
<evidence type="ECO:0000259" key="14">
    <source>
        <dbReference type="Pfam" id="PF00155"/>
    </source>
</evidence>
<dbReference type="InterPro" id="IPR015421">
    <property type="entry name" value="PyrdxlP-dep_Trfase_major"/>
</dbReference>
<dbReference type="Pfam" id="PF00155">
    <property type="entry name" value="Aminotran_1_2"/>
    <property type="match status" value="1"/>
</dbReference>
<sequence length="548" mass="58785">MTSLAERLARPEIRNLPRFELSDRGCPAAVRLDANENPFPPLIDGPLAQDLNRYPDPRPESLRRRMAAIYGVAAERLLLTRGGDDAIDVLIRAFCRPGEDAVLVRPPTFGAYAHFARMNGVRVIERPLGPDFSFDAETAIAAVREDGAVKLVFLCTPNNPTGTVTPVADIRALAKALPDTLVLVDEAYLEFSESGSAAPLSEALPNLLVLRTLSKAYGLAGARVGALIGDPEVLEMAGRTLPPYPLPGPCIRAAELALAPSRQPVVEARISRLTTERRRLAERLTDSGLLTAVHEGGGNFLLLDTDTPEALAARLNASGIKVRPRPQVSPGALRLSVGTPEENDLVLAALGVGAPRPPGRRADISRDTRETRIAVAIDLDQAAPRRVRTGVGFYDHMLDQIAAHACISLILDCEGDLETDPHHTVEDCALALGAALKAALGDRRGIGRYGFVTPMDDAEAAVSLDLSARPFCRFEGQFATDRIGDYPTALTPHVFRSLADSLGAAIHVRVTGEDDHHKTEACFKAFGRALRQAIRLEGGDVPSTKGVL</sequence>
<dbReference type="InterPro" id="IPR020568">
    <property type="entry name" value="Ribosomal_Su5_D2-typ_SF"/>
</dbReference>
<keyword evidence="9 12" id="KW-0368">Histidine biosynthesis</keyword>
<dbReference type="PANTHER" id="PTHR23133:SF2">
    <property type="entry name" value="IMIDAZOLEGLYCEROL-PHOSPHATE DEHYDRATASE"/>
    <property type="match status" value="1"/>
</dbReference>
<accession>A0ABT8SJL2</accession>
<dbReference type="Pfam" id="PF00475">
    <property type="entry name" value="IGPD"/>
    <property type="match status" value="1"/>
</dbReference>
<evidence type="ECO:0000256" key="13">
    <source>
        <dbReference type="HAMAP-Rule" id="MF_01023"/>
    </source>
</evidence>
<comment type="subcellular location">
    <subcellularLocation>
        <location evidence="12">Cytoplasm</location>
    </subcellularLocation>
</comment>
<proteinExistence type="inferred from homology"/>
<feature type="modified residue" description="N6-(pyridoxal phosphate)lysine" evidence="13">
    <location>
        <position position="215"/>
    </location>
</feature>
<dbReference type="PANTHER" id="PTHR23133">
    <property type="entry name" value="IMIDAZOLEGLYCEROL-PHOSPHATE DEHYDRATASE HIS7"/>
    <property type="match status" value="1"/>
</dbReference>
<evidence type="ECO:0000256" key="7">
    <source>
        <dbReference type="ARBA" id="ARBA00022679"/>
    </source>
</evidence>
<evidence type="ECO:0000256" key="11">
    <source>
        <dbReference type="ARBA" id="ARBA00047481"/>
    </source>
</evidence>
<dbReference type="Gene3D" id="3.40.640.10">
    <property type="entry name" value="Type I PLP-dependent aspartate aminotransferase-like (Major domain)"/>
    <property type="match status" value="1"/>
</dbReference>
<evidence type="ECO:0000256" key="6">
    <source>
        <dbReference type="ARBA" id="ARBA00022605"/>
    </source>
</evidence>
<dbReference type="HAMAP" id="MF_00076">
    <property type="entry name" value="HisB"/>
    <property type="match status" value="1"/>
</dbReference>
<organism evidence="15 16">
    <name type="scientific">Peiella sedimenti</name>
    <dbReference type="NCBI Taxonomy" id="3061083"/>
    <lineage>
        <taxon>Bacteria</taxon>
        <taxon>Pseudomonadati</taxon>
        <taxon>Pseudomonadota</taxon>
        <taxon>Alphaproteobacteria</taxon>
        <taxon>Caulobacterales</taxon>
        <taxon>Caulobacteraceae</taxon>
        <taxon>Peiella</taxon>
    </lineage>
</organism>
<name>A0ABT8SJL2_9CAUL</name>
<feature type="domain" description="Aminotransferase class I/classII large" evidence="14">
    <location>
        <begin position="47"/>
        <end position="350"/>
    </location>
</feature>
<dbReference type="CDD" id="cd07914">
    <property type="entry name" value="IGPD"/>
    <property type="match status" value="1"/>
</dbReference>
<dbReference type="SUPFAM" id="SSF54211">
    <property type="entry name" value="Ribosomal protein S5 domain 2-like"/>
    <property type="match status" value="2"/>
</dbReference>
<dbReference type="HAMAP" id="MF_01023">
    <property type="entry name" value="HisC_aminotrans_2"/>
    <property type="match status" value="1"/>
</dbReference>
<dbReference type="EC" id="2.6.1.9" evidence="13"/>
<dbReference type="InterPro" id="IPR015422">
    <property type="entry name" value="PyrdxlP-dep_Trfase_small"/>
</dbReference>
<dbReference type="Proteomes" id="UP001169063">
    <property type="component" value="Unassembled WGS sequence"/>
</dbReference>
<comment type="catalytic activity">
    <reaction evidence="11 13">
        <text>L-histidinol phosphate + 2-oxoglutarate = 3-(imidazol-4-yl)-2-oxopropyl phosphate + L-glutamate</text>
        <dbReference type="Rhea" id="RHEA:23744"/>
        <dbReference type="ChEBI" id="CHEBI:16810"/>
        <dbReference type="ChEBI" id="CHEBI:29985"/>
        <dbReference type="ChEBI" id="CHEBI:57766"/>
        <dbReference type="ChEBI" id="CHEBI:57980"/>
        <dbReference type="EC" id="2.6.1.9"/>
    </reaction>
</comment>
<dbReference type="InterPro" id="IPR005861">
    <property type="entry name" value="HisP_aminotrans"/>
</dbReference>
<evidence type="ECO:0000256" key="1">
    <source>
        <dbReference type="ARBA" id="ARBA00001933"/>
    </source>
</evidence>
<dbReference type="CDD" id="cd00609">
    <property type="entry name" value="AAT_like"/>
    <property type="match status" value="1"/>
</dbReference>
<dbReference type="InterPro" id="IPR038494">
    <property type="entry name" value="IGPD_sf"/>
</dbReference>
<dbReference type="SUPFAM" id="SSF53383">
    <property type="entry name" value="PLP-dependent transferases"/>
    <property type="match status" value="1"/>
</dbReference>
<comment type="similarity">
    <text evidence="12">Belongs to the imidazoleglycerol-phosphate dehydratase family.</text>
</comment>
<dbReference type="GO" id="GO:0004400">
    <property type="term" value="F:histidinol-phosphate transaminase activity"/>
    <property type="evidence" value="ECO:0007669"/>
    <property type="project" value="UniProtKB-EC"/>
</dbReference>
<keyword evidence="7 13" id="KW-0808">Transferase</keyword>
<evidence type="ECO:0000256" key="12">
    <source>
        <dbReference type="HAMAP-Rule" id="MF_00076"/>
    </source>
</evidence>
<reference evidence="15" key="1">
    <citation type="submission" date="2023-07" db="EMBL/GenBank/DDBJ databases">
        <title>Brevundimonas soil sp. nov., isolated from the soil of chemical plant.</title>
        <authorList>
            <person name="Wu N."/>
        </authorList>
    </citation>
    <scope>NUCLEOTIDE SEQUENCE</scope>
    <source>
        <strain evidence="15">XZ-24</strain>
    </source>
</reference>
<dbReference type="EC" id="4.2.1.19" evidence="12"/>
<dbReference type="EMBL" id="JAUKTR010000001">
    <property type="protein sequence ID" value="MDO1558571.1"/>
    <property type="molecule type" value="Genomic_DNA"/>
</dbReference>
<dbReference type="InterPro" id="IPR004839">
    <property type="entry name" value="Aminotransferase_I/II_large"/>
</dbReference>
<evidence type="ECO:0000256" key="5">
    <source>
        <dbReference type="ARBA" id="ARBA00022576"/>
    </source>
</evidence>
<evidence type="ECO:0000256" key="4">
    <source>
        <dbReference type="ARBA" id="ARBA00011738"/>
    </source>
</evidence>
<dbReference type="InterPro" id="IPR001917">
    <property type="entry name" value="Aminotrans_II_pyridoxalP_BS"/>
</dbReference>
<comment type="cofactor">
    <cofactor evidence="1 13">
        <name>pyridoxal 5'-phosphate</name>
        <dbReference type="ChEBI" id="CHEBI:597326"/>
    </cofactor>
</comment>
<evidence type="ECO:0000256" key="3">
    <source>
        <dbReference type="ARBA" id="ARBA00005047"/>
    </source>
</evidence>
<dbReference type="NCBIfam" id="TIGR01141">
    <property type="entry name" value="hisC"/>
    <property type="match status" value="1"/>
</dbReference>
<evidence type="ECO:0000313" key="15">
    <source>
        <dbReference type="EMBL" id="MDO1558571.1"/>
    </source>
</evidence>
<gene>
    <name evidence="13 15" type="primary">hisC</name>
    <name evidence="12" type="synonym">hisB</name>
    <name evidence="15" type="ORF">Q0812_03910</name>
</gene>
<comment type="pathway">
    <text evidence="2 13">Amino-acid biosynthesis; L-histidine biosynthesis; L-histidine from 5-phospho-alpha-D-ribose 1-diphosphate: step 7/9.</text>
</comment>
<keyword evidence="5 13" id="KW-0032">Aminotransferase</keyword>
<dbReference type="Gene3D" id="3.30.230.40">
    <property type="entry name" value="Imidazole glycerol phosphate dehydratase, domain 1"/>
    <property type="match status" value="2"/>
</dbReference>
<comment type="subunit">
    <text evidence="4 13">Homodimer.</text>
</comment>
<comment type="similarity">
    <text evidence="13">Belongs to the class-II pyridoxal-phosphate-dependent aminotransferase family. Histidinol-phosphate aminotransferase subfamily.</text>
</comment>
<evidence type="ECO:0000256" key="9">
    <source>
        <dbReference type="ARBA" id="ARBA00023102"/>
    </source>
</evidence>
<keyword evidence="16" id="KW-1185">Reference proteome</keyword>
<evidence type="ECO:0000256" key="2">
    <source>
        <dbReference type="ARBA" id="ARBA00005011"/>
    </source>
</evidence>
<comment type="caution">
    <text evidence="15">The sequence shown here is derived from an EMBL/GenBank/DDBJ whole genome shotgun (WGS) entry which is preliminary data.</text>
</comment>